<dbReference type="GO" id="GO:0004514">
    <property type="term" value="F:nicotinate-nucleotide diphosphorylase (carboxylating) activity"/>
    <property type="evidence" value="ECO:0007669"/>
    <property type="project" value="InterPro"/>
</dbReference>
<keyword evidence="6 10" id="KW-0808">Transferase</keyword>
<dbReference type="InterPro" id="IPR036068">
    <property type="entry name" value="Nicotinate_pribotase-like_C"/>
</dbReference>
<dbReference type="InterPro" id="IPR022412">
    <property type="entry name" value="Quinolinate_PRibosylTrfase_N"/>
</dbReference>
<dbReference type="CDD" id="cd01571">
    <property type="entry name" value="NAPRTase_B"/>
    <property type="match status" value="1"/>
</dbReference>
<evidence type="ECO:0000256" key="1">
    <source>
        <dbReference type="ARBA" id="ARBA00004952"/>
    </source>
</evidence>
<evidence type="ECO:0000259" key="9">
    <source>
        <dbReference type="Pfam" id="PF02749"/>
    </source>
</evidence>
<dbReference type="PANTHER" id="PTHR43202:SF1">
    <property type="entry name" value="NICOTINATE PHOSPHORIBOSYLTRANSFERASE"/>
    <property type="match status" value="1"/>
</dbReference>
<sequence length="397" mass="43373">MTRKFHVASDEEIKSGKTTDVYFDRTEKILKAEGVSDREVVAEVTSGSLPNEWNWAVLSGIDEVATLFEGVPVNVWTLPEGSIFRPRDVTGVRVPLLVIEGPYQKFCALETPMLGLICQSSGVSTKSARVRKVAGEKNILAFGIRRMHPSLAPMLDRAAYVGGFDGVSSLAGAEEIGKKPMGTMPHGLIIALGDQVRAWRAFDQDIPDEVPRIALVDTYSDEKEEAIRAAETLQESLDGIRLDTPGSRRGNFADLVREVRWELDARGFEDVDIVVSGGLDEDSIPTLLEAGAESFGVGTSITNAPVLDLALDIVEVEGKPAAKRGKFSGRKMVWQCGNCLESTVTLAEDKKPECPECGGETEALFEPLVRNGEVVKDLPSSDEVRKRVLKQLERFEL</sequence>
<dbReference type="PANTHER" id="PTHR43202">
    <property type="entry name" value="NICOTINATE-NUCLEOTIDE PYROPHOSPHORYLASE"/>
    <property type="match status" value="1"/>
</dbReference>
<dbReference type="GO" id="GO:0009435">
    <property type="term" value="P:NAD+ biosynthetic process"/>
    <property type="evidence" value="ECO:0007669"/>
    <property type="project" value="UniProtKB-UniPathway"/>
</dbReference>
<evidence type="ECO:0000256" key="4">
    <source>
        <dbReference type="ARBA" id="ARBA00022598"/>
    </source>
</evidence>
<feature type="domain" description="Quinolinate phosphoribosyl transferase C-terminal" evidence="8">
    <location>
        <begin position="123"/>
        <end position="312"/>
    </location>
</feature>
<dbReference type="EC" id="6.3.4.21" evidence="2"/>
<reference evidence="10 11" key="1">
    <citation type="journal article" date="2016" name="Sci. Rep.">
        <title>Metabolic traits of an uncultured archaeal lineage -MSBL1- from brine pools of the Red Sea.</title>
        <authorList>
            <person name="Mwirichia R."/>
            <person name="Alam I."/>
            <person name="Rashid M."/>
            <person name="Vinu M."/>
            <person name="Ba-Alawi W."/>
            <person name="Anthony Kamau A."/>
            <person name="Kamanda Ngugi D."/>
            <person name="Goker M."/>
            <person name="Klenk H.P."/>
            <person name="Bajic V."/>
            <person name="Stingl U."/>
        </authorList>
    </citation>
    <scope>NUCLEOTIDE SEQUENCE [LARGE SCALE GENOMIC DNA]</scope>
    <source>
        <strain evidence="10">SCGC-AAA259O05</strain>
    </source>
</reference>
<dbReference type="PATRIC" id="fig|1698271.3.peg.1066"/>
<dbReference type="InterPro" id="IPR002638">
    <property type="entry name" value="Quinolinate_PRibosylTrfase_C"/>
</dbReference>
<proteinExistence type="predicted"/>
<keyword evidence="3" id="KW-0597">Phosphoprotein</keyword>
<dbReference type="SUPFAM" id="SSF51690">
    <property type="entry name" value="Nicotinate/Quinolinate PRTase C-terminal domain-like"/>
    <property type="match status" value="1"/>
</dbReference>
<dbReference type="InterPro" id="IPR053190">
    <property type="entry name" value="NAPRTase-like"/>
</dbReference>
<comment type="catalytic activity">
    <reaction evidence="7">
        <text>5-phospho-alpha-D-ribose 1-diphosphate + nicotinate + ATP + H2O = nicotinate beta-D-ribonucleotide + ADP + phosphate + diphosphate</text>
        <dbReference type="Rhea" id="RHEA:36163"/>
        <dbReference type="ChEBI" id="CHEBI:15377"/>
        <dbReference type="ChEBI" id="CHEBI:30616"/>
        <dbReference type="ChEBI" id="CHEBI:32544"/>
        <dbReference type="ChEBI" id="CHEBI:33019"/>
        <dbReference type="ChEBI" id="CHEBI:43474"/>
        <dbReference type="ChEBI" id="CHEBI:57502"/>
        <dbReference type="ChEBI" id="CHEBI:58017"/>
        <dbReference type="ChEBI" id="CHEBI:456216"/>
        <dbReference type="EC" id="6.3.4.21"/>
    </reaction>
</comment>
<dbReference type="NCBIfam" id="NF006415">
    <property type="entry name" value="PRK08662.1"/>
    <property type="match status" value="1"/>
</dbReference>
<dbReference type="SUPFAM" id="SSF54675">
    <property type="entry name" value="Nicotinate/Quinolinate PRTase N-terminal domain-like"/>
    <property type="match status" value="1"/>
</dbReference>
<evidence type="ECO:0000259" key="8">
    <source>
        <dbReference type="Pfam" id="PF01729"/>
    </source>
</evidence>
<name>A0A133V2G2_9EURY</name>
<dbReference type="EMBL" id="LHXV01000045">
    <property type="protein sequence ID" value="KXB00638.1"/>
    <property type="molecule type" value="Genomic_DNA"/>
</dbReference>
<feature type="domain" description="Quinolinate phosphoribosyl transferase N-terminal" evidence="9">
    <location>
        <begin position="20"/>
        <end position="121"/>
    </location>
</feature>
<evidence type="ECO:0000256" key="3">
    <source>
        <dbReference type="ARBA" id="ARBA00022553"/>
    </source>
</evidence>
<evidence type="ECO:0000313" key="10">
    <source>
        <dbReference type="EMBL" id="KXB00638.1"/>
    </source>
</evidence>
<dbReference type="PIRSF" id="PIRSF000484">
    <property type="entry name" value="NAPRT"/>
    <property type="match status" value="1"/>
</dbReference>
<evidence type="ECO:0000256" key="5">
    <source>
        <dbReference type="ARBA" id="ARBA00022642"/>
    </source>
</evidence>
<dbReference type="Gene3D" id="3.20.20.70">
    <property type="entry name" value="Aldolase class I"/>
    <property type="match status" value="1"/>
</dbReference>
<evidence type="ECO:0000256" key="2">
    <source>
        <dbReference type="ARBA" id="ARBA00013236"/>
    </source>
</evidence>
<comment type="pathway">
    <text evidence="1">Cofactor biosynthesis; NAD(+) biosynthesis; nicotinate D-ribonucleotide from nicotinate: step 1/1.</text>
</comment>
<dbReference type="InterPro" id="IPR007229">
    <property type="entry name" value="Nic_PRibTrfase-Fam"/>
</dbReference>
<dbReference type="Pfam" id="PF02749">
    <property type="entry name" value="QRPTase_N"/>
    <property type="match status" value="1"/>
</dbReference>
<comment type="caution">
    <text evidence="10">The sequence shown here is derived from an EMBL/GenBank/DDBJ whole genome shotgun (WGS) entry which is preliminary data.</text>
</comment>
<dbReference type="InterPro" id="IPR035809">
    <property type="entry name" value="NAPRTase_arc-type"/>
</dbReference>
<dbReference type="InterPro" id="IPR037128">
    <property type="entry name" value="Quinolinate_PRibosylTase_N_sf"/>
</dbReference>
<protein>
    <recommendedName>
        <fullName evidence="2">nicotinate phosphoribosyltransferase</fullName>
        <ecNumber evidence="2">6.3.4.21</ecNumber>
    </recommendedName>
</protein>
<accession>A0A133V2G2</accession>
<dbReference type="InterPro" id="IPR013785">
    <property type="entry name" value="Aldolase_TIM"/>
</dbReference>
<dbReference type="Proteomes" id="UP000070344">
    <property type="component" value="Unassembled WGS sequence"/>
</dbReference>
<organism evidence="10 11">
    <name type="scientific">candidate division MSBL1 archaeon SCGC-AAA259O05</name>
    <dbReference type="NCBI Taxonomy" id="1698271"/>
    <lineage>
        <taxon>Archaea</taxon>
        <taxon>Methanobacteriati</taxon>
        <taxon>Methanobacteriota</taxon>
        <taxon>candidate division MSBL1</taxon>
    </lineage>
</organism>
<dbReference type="AlphaFoldDB" id="A0A133V2G2"/>
<keyword evidence="10" id="KW-0328">Glycosyltransferase</keyword>
<dbReference type="Pfam" id="PF01729">
    <property type="entry name" value="QRPTase_C"/>
    <property type="match status" value="1"/>
</dbReference>
<keyword evidence="5" id="KW-0662">Pyridine nucleotide biosynthesis</keyword>
<evidence type="ECO:0000256" key="7">
    <source>
        <dbReference type="ARBA" id="ARBA00048668"/>
    </source>
</evidence>
<evidence type="ECO:0000313" key="11">
    <source>
        <dbReference type="Proteomes" id="UP000070344"/>
    </source>
</evidence>
<keyword evidence="4 10" id="KW-0436">Ligase</keyword>
<keyword evidence="11" id="KW-1185">Reference proteome</keyword>
<dbReference type="Gene3D" id="3.90.1170.20">
    <property type="entry name" value="Quinolinate phosphoribosyl transferase, N-terminal domain"/>
    <property type="match status" value="1"/>
</dbReference>
<evidence type="ECO:0000256" key="6">
    <source>
        <dbReference type="ARBA" id="ARBA00022679"/>
    </source>
</evidence>
<gene>
    <name evidence="10" type="ORF">AKJ41_03880</name>
</gene>
<dbReference type="GO" id="GO:0004516">
    <property type="term" value="F:nicotinate phosphoribosyltransferase activity"/>
    <property type="evidence" value="ECO:0007669"/>
    <property type="project" value="UniProtKB-EC"/>
</dbReference>
<dbReference type="UniPathway" id="UPA00253">
    <property type="reaction ID" value="UER00457"/>
</dbReference>